<feature type="signal peptide" evidence="1">
    <location>
        <begin position="1"/>
        <end position="15"/>
    </location>
</feature>
<dbReference type="AlphaFoldDB" id="A0A0A9D547"/>
<reference evidence="2" key="2">
    <citation type="journal article" date="2015" name="Data Brief">
        <title>Shoot transcriptome of the giant reed, Arundo donax.</title>
        <authorList>
            <person name="Barrero R.A."/>
            <person name="Guerrero F.D."/>
            <person name="Moolhuijzen P."/>
            <person name="Goolsby J.A."/>
            <person name="Tidwell J."/>
            <person name="Bellgard S.E."/>
            <person name="Bellgard M.I."/>
        </authorList>
    </citation>
    <scope>NUCLEOTIDE SEQUENCE</scope>
    <source>
        <tissue evidence="2">Shoot tissue taken approximately 20 cm above the soil surface</tissue>
    </source>
</reference>
<protein>
    <submittedName>
        <fullName evidence="2">Ubiquitin-protein ligase bre-1, putative</fullName>
    </submittedName>
</protein>
<sequence>MLILCLHVFICLTNCLDFRNIGISFSLFNSYCLLEFQNISDKTDHTCNRKCGLDIEDQIIIKQSNIHLSYNVCHIMSQVH</sequence>
<dbReference type="GO" id="GO:0016874">
    <property type="term" value="F:ligase activity"/>
    <property type="evidence" value="ECO:0007669"/>
    <property type="project" value="UniProtKB-KW"/>
</dbReference>
<evidence type="ECO:0000313" key="2">
    <source>
        <dbReference type="EMBL" id="JAD83699.1"/>
    </source>
</evidence>
<keyword evidence="2" id="KW-0436">Ligase</keyword>
<organism evidence="2">
    <name type="scientific">Arundo donax</name>
    <name type="common">Giant reed</name>
    <name type="synonym">Donax arundinaceus</name>
    <dbReference type="NCBI Taxonomy" id="35708"/>
    <lineage>
        <taxon>Eukaryota</taxon>
        <taxon>Viridiplantae</taxon>
        <taxon>Streptophyta</taxon>
        <taxon>Embryophyta</taxon>
        <taxon>Tracheophyta</taxon>
        <taxon>Spermatophyta</taxon>
        <taxon>Magnoliopsida</taxon>
        <taxon>Liliopsida</taxon>
        <taxon>Poales</taxon>
        <taxon>Poaceae</taxon>
        <taxon>PACMAD clade</taxon>
        <taxon>Arundinoideae</taxon>
        <taxon>Arundineae</taxon>
        <taxon>Arundo</taxon>
    </lineage>
</organism>
<reference evidence="2" key="1">
    <citation type="submission" date="2014-09" db="EMBL/GenBank/DDBJ databases">
        <authorList>
            <person name="Magalhaes I.L.F."/>
            <person name="Oliveira U."/>
            <person name="Santos F.R."/>
            <person name="Vidigal T.H.D.A."/>
            <person name="Brescovit A.D."/>
            <person name="Santos A.J."/>
        </authorList>
    </citation>
    <scope>NUCLEOTIDE SEQUENCE</scope>
    <source>
        <tissue evidence="2">Shoot tissue taken approximately 20 cm above the soil surface</tissue>
    </source>
</reference>
<accession>A0A0A9D547</accession>
<dbReference type="EMBL" id="GBRH01214196">
    <property type="protein sequence ID" value="JAD83699.1"/>
    <property type="molecule type" value="Transcribed_RNA"/>
</dbReference>
<name>A0A0A9D547_ARUDO</name>
<evidence type="ECO:0000256" key="1">
    <source>
        <dbReference type="SAM" id="SignalP"/>
    </source>
</evidence>
<proteinExistence type="predicted"/>
<feature type="chain" id="PRO_5012745857" evidence="1">
    <location>
        <begin position="16"/>
        <end position="80"/>
    </location>
</feature>
<keyword evidence="1" id="KW-0732">Signal</keyword>